<accession>A0A699YRM5</accession>
<dbReference type="InterPro" id="IPR011989">
    <property type="entry name" value="ARM-like"/>
</dbReference>
<proteinExistence type="predicted"/>
<evidence type="ECO:0000313" key="2">
    <source>
        <dbReference type="Proteomes" id="UP000485058"/>
    </source>
</evidence>
<dbReference type="Gene3D" id="1.25.10.10">
    <property type="entry name" value="Leucine-rich Repeat Variant"/>
    <property type="match status" value="1"/>
</dbReference>
<organism evidence="1 2">
    <name type="scientific">Haematococcus lacustris</name>
    <name type="common">Green alga</name>
    <name type="synonym">Haematococcus pluvialis</name>
    <dbReference type="NCBI Taxonomy" id="44745"/>
    <lineage>
        <taxon>Eukaryota</taxon>
        <taxon>Viridiplantae</taxon>
        <taxon>Chlorophyta</taxon>
        <taxon>core chlorophytes</taxon>
        <taxon>Chlorophyceae</taxon>
        <taxon>CS clade</taxon>
        <taxon>Chlamydomonadales</taxon>
        <taxon>Haematococcaceae</taxon>
        <taxon>Haematococcus</taxon>
    </lineage>
</organism>
<name>A0A699YRM5_HAELA</name>
<dbReference type="EMBL" id="BLLF01000007">
    <property type="protein sequence ID" value="GFH05752.1"/>
    <property type="molecule type" value="Genomic_DNA"/>
</dbReference>
<evidence type="ECO:0000313" key="1">
    <source>
        <dbReference type="EMBL" id="GFH05752.1"/>
    </source>
</evidence>
<comment type="caution">
    <text evidence="1">The sequence shown here is derived from an EMBL/GenBank/DDBJ whole genome shotgun (WGS) entry which is preliminary data.</text>
</comment>
<dbReference type="Proteomes" id="UP000485058">
    <property type="component" value="Unassembled WGS sequence"/>
</dbReference>
<dbReference type="AlphaFoldDB" id="A0A699YRM5"/>
<protein>
    <submittedName>
        <fullName evidence="1">Uncharacterized protein</fullName>
    </submittedName>
</protein>
<gene>
    <name evidence="1" type="ORF">HaLaN_00263</name>
</gene>
<keyword evidence="2" id="KW-1185">Reference proteome</keyword>
<reference evidence="1 2" key="1">
    <citation type="submission" date="2020-02" db="EMBL/GenBank/DDBJ databases">
        <title>Draft genome sequence of Haematococcus lacustris strain NIES-144.</title>
        <authorList>
            <person name="Morimoto D."/>
            <person name="Nakagawa S."/>
            <person name="Yoshida T."/>
            <person name="Sawayama S."/>
        </authorList>
    </citation>
    <scope>NUCLEOTIDE SEQUENCE [LARGE SCALE GENOMIC DNA]</scope>
    <source>
        <strain evidence="1 2">NIES-144</strain>
    </source>
</reference>
<sequence>MLAEPASLLSDTAAGAAGAGQREGVSRTPEVVEVTEADLGEGASGGEASIVQVYASLLLGFLIQDCPASLEEAVSLLPGRTLQPVQTAIQRMLLFYVQAGAITNATRDAMVKLLQQLEALTAAPETSPPT</sequence>